<sequence length="155" mass="16362">MSSCLRIAFPSFAFLRSTLAVVVCEDAGCVNQSKASITPAAAFGIVAGFVLLSGVASRSSSSGAGARAGSGGPRDGDASKGQWGFQPGQRGRGWGWTWVPDVRECYSGGPACGMGIKFGTHFSVLEIRWIRSWTLNIHTLAARELMTGTQNNLKF</sequence>
<evidence type="ECO:0000256" key="2">
    <source>
        <dbReference type="SAM" id="SignalP"/>
    </source>
</evidence>
<comment type="caution">
    <text evidence="3">The sequence shown here is derived from an EMBL/GenBank/DDBJ whole genome shotgun (WGS) entry which is preliminary data.</text>
</comment>
<accession>A0AAD7MHA9</accession>
<keyword evidence="4" id="KW-1185">Reference proteome</keyword>
<dbReference type="EMBL" id="JARJLG010000335">
    <property type="protein sequence ID" value="KAJ7716220.1"/>
    <property type="molecule type" value="Genomic_DNA"/>
</dbReference>
<reference evidence="3" key="1">
    <citation type="submission" date="2023-03" db="EMBL/GenBank/DDBJ databases">
        <title>Massive genome expansion in bonnet fungi (Mycena s.s.) driven by repeated elements and novel gene families across ecological guilds.</title>
        <authorList>
            <consortium name="Lawrence Berkeley National Laboratory"/>
            <person name="Harder C.B."/>
            <person name="Miyauchi S."/>
            <person name="Viragh M."/>
            <person name="Kuo A."/>
            <person name="Thoen E."/>
            <person name="Andreopoulos B."/>
            <person name="Lu D."/>
            <person name="Skrede I."/>
            <person name="Drula E."/>
            <person name="Henrissat B."/>
            <person name="Morin E."/>
            <person name="Kohler A."/>
            <person name="Barry K."/>
            <person name="LaButti K."/>
            <person name="Morin E."/>
            <person name="Salamov A."/>
            <person name="Lipzen A."/>
            <person name="Mereny Z."/>
            <person name="Hegedus B."/>
            <person name="Baldrian P."/>
            <person name="Stursova M."/>
            <person name="Weitz H."/>
            <person name="Taylor A."/>
            <person name="Grigoriev I.V."/>
            <person name="Nagy L.G."/>
            <person name="Martin F."/>
            <person name="Kauserud H."/>
        </authorList>
    </citation>
    <scope>NUCLEOTIDE SEQUENCE</scope>
    <source>
        <strain evidence="3">CBHHK188m</strain>
    </source>
</reference>
<feature type="signal peptide" evidence="2">
    <location>
        <begin position="1"/>
        <end position="20"/>
    </location>
</feature>
<feature type="region of interest" description="Disordered" evidence="1">
    <location>
        <begin position="59"/>
        <end position="92"/>
    </location>
</feature>
<gene>
    <name evidence="3" type="ORF">DFH07DRAFT_947631</name>
</gene>
<proteinExistence type="predicted"/>
<protein>
    <submittedName>
        <fullName evidence="3">Uncharacterized protein</fullName>
    </submittedName>
</protein>
<evidence type="ECO:0000313" key="4">
    <source>
        <dbReference type="Proteomes" id="UP001215280"/>
    </source>
</evidence>
<dbReference type="Proteomes" id="UP001215280">
    <property type="component" value="Unassembled WGS sequence"/>
</dbReference>
<feature type="chain" id="PRO_5042069645" evidence="2">
    <location>
        <begin position="21"/>
        <end position="155"/>
    </location>
</feature>
<name>A0AAD7MHA9_9AGAR</name>
<keyword evidence="2" id="KW-0732">Signal</keyword>
<organism evidence="3 4">
    <name type="scientific">Mycena maculata</name>
    <dbReference type="NCBI Taxonomy" id="230809"/>
    <lineage>
        <taxon>Eukaryota</taxon>
        <taxon>Fungi</taxon>
        <taxon>Dikarya</taxon>
        <taxon>Basidiomycota</taxon>
        <taxon>Agaricomycotina</taxon>
        <taxon>Agaricomycetes</taxon>
        <taxon>Agaricomycetidae</taxon>
        <taxon>Agaricales</taxon>
        <taxon>Marasmiineae</taxon>
        <taxon>Mycenaceae</taxon>
        <taxon>Mycena</taxon>
    </lineage>
</organism>
<dbReference type="AlphaFoldDB" id="A0AAD7MHA9"/>
<evidence type="ECO:0000313" key="3">
    <source>
        <dbReference type="EMBL" id="KAJ7716220.1"/>
    </source>
</evidence>
<evidence type="ECO:0000256" key="1">
    <source>
        <dbReference type="SAM" id="MobiDB-lite"/>
    </source>
</evidence>